<dbReference type="EMBL" id="LR877156">
    <property type="protein sequence ID" value="CAD2219066.1"/>
    <property type="molecule type" value="Genomic_DNA"/>
</dbReference>
<gene>
    <name evidence="2" type="ORF">ADEAN_000655900</name>
</gene>
<keyword evidence="3" id="KW-1185">Reference proteome</keyword>
<reference evidence="2 3" key="1">
    <citation type="submission" date="2020-08" db="EMBL/GenBank/DDBJ databases">
        <authorList>
            <person name="Newling K."/>
            <person name="Davey J."/>
            <person name="Forrester S."/>
        </authorList>
    </citation>
    <scope>NUCLEOTIDE SEQUENCE [LARGE SCALE GENOMIC DNA]</scope>
    <source>
        <strain evidence="3">Crithidia deanei Carvalho (ATCC PRA-265)</strain>
    </source>
</reference>
<sequence length="538" mass="62608">MSEEETQRQKIATKEANKREKLLESFTTVREFFYKIEDKLRITVEKEESRRVRIADQEREKFKSILEKGELNLNRVRQRSLNAKRKAAVGVMQKVGRGFLSRTAFRNSAAVLIQRVGRGFKSRTILYSILVVDRCERREKQEESVIEERVAESETDHQVNSISEEELLKKRAAERIYLFYLVYKRVKEMRQHRIRQDAAAVRIQANWRTYVQQMKYEMMKAACIMIQATWRLFCKKKKRYLPAVDILSSELQRFYYFKTRRLFIMDGVKEIQKSTIQETTRSITKLVWRENFCSAIKHLAFLRKGKEQHPPGALSLFQKFRAWRVNWQKITMTVQIGISLFLLIYQGCLPRNSRTAKHNNVDIAFTAVQAVLFVLIPFHSWSVIDIALIITALVCQAAKAYGGGVLVTLLLVKVPFLIRECFPSHSGTRTYCRAFRHSAFYLVMLLPFALAGVGATVRGAQKNYLLATSEGNWGNVFLKLYSTLSGQHKALYWLTNPPNRASPDPSFFLYAHTKSSVPFRQATHLLSLKKSRLYNSLW</sequence>
<dbReference type="InterPro" id="IPR000048">
    <property type="entry name" value="IQ_motif_EF-hand-BS"/>
</dbReference>
<keyword evidence="1" id="KW-0472">Membrane</keyword>
<feature type="transmembrane region" description="Helical" evidence="1">
    <location>
        <begin position="370"/>
        <end position="394"/>
    </location>
</feature>
<keyword evidence="1" id="KW-1133">Transmembrane helix</keyword>
<feature type="transmembrane region" description="Helical" evidence="1">
    <location>
        <begin position="400"/>
        <end position="418"/>
    </location>
</feature>
<evidence type="ECO:0000313" key="3">
    <source>
        <dbReference type="Proteomes" id="UP000515908"/>
    </source>
</evidence>
<dbReference type="AlphaFoldDB" id="A0A7G2CH32"/>
<dbReference type="VEuPathDB" id="TriTrypDB:ADEAN_000655900"/>
<evidence type="ECO:0000313" key="2">
    <source>
        <dbReference type="EMBL" id="CAD2219066.1"/>
    </source>
</evidence>
<evidence type="ECO:0000256" key="1">
    <source>
        <dbReference type="SAM" id="Phobius"/>
    </source>
</evidence>
<name>A0A7G2CH32_9TRYP</name>
<dbReference type="PROSITE" id="PS50096">
    <property type="entry name" value="IQ"/>
    <property type="match status" value="2"/>
</dbReference>
<dbReference type="OrthoDB" id="271587at2759"/>
<keyword evidence="1" id="KW-0812">Transmembrane</keyword>
<dbReference type="Gene3D" id="1.20.5.190">
    <property type="match status" value="1"/>
</dbReference>
<protein>
    <submittedName>
        <fullName evidence="2">IQ calmodulin-binding motif containing protein, putative</fullName>
    </submittedName>
</protein>
<dbReference type="Proteomes" id="UP000515908">
    <property type="component" value="Chromosome 12"/>
</dbReference>
<accession>A0A7G2CH32</accession>
<proteinExistence type="predicted"/>
<organism evidence="2 3">
    <name type="scientific">Angomonas deanei</name>
    <dbReference type="NCBI Taxonomy" id="59799"/>
    <lineage>
        <taxon>Eukaryota</taxon>
        <taxon>Discoba</taxon>
        <taxon>Euglenozoa</taxon>
        <taxon>Kinetoplastea</taxon>
        <taxon>Metakinetoplastina</taxon>
        <taxon>Trypanosomatida</taxon>
        <taxon>Trypanosomatidae</taxon>
        <taxon>Strigomonadinae</taxon>
        <taxon>Angomonas</taxon>
    </lineage>
</organism>
<feature type="transmembrane region" description="Helical" evidence="1">
    <location>
        <begin position="330"/>
        <end position="349"/>
    </location>
</feature>
<dbReference type="SMART" id="SM00015">
    <property type="entry name" value="IQ"/>
    <property type="match status" value="4"/>
</dbReference>
<feature type="transmembrane region" description="Helical" evidence="1">
    <location>
        <begin position="439"/>
        <end position="457"/>
    </location>
</feature>
<dbReference type="Pfam" id="PF00612">
    <property type="entry name" value="IQ"/>
    <property type="match status" value="2"/>
</dbReference>